<sequence length="408" mass="45579">MSESLEAWRVNPLARRIVELTTQYVVGGGLAVSAKDAAAQQFLKAFWRSRLNRMETRCMEWCDELARSGNLFVLLSTDAAGMSYARAVPAASIQRIETRSNDSEQAVAFYPYPGLEQPDPRPWKAYDPQQDAPLAGGGFESVMLHYAVNRPVGAVWGESDLAPLLRWLARYANWLEDRARLNRYRNAFLYVVKARFASEAERIARQQQLNAQPPRPGSILVTGESESWEVLSPKLDANEANSDGLALKKMAAAGAGVPMHFLAEPEGSTRTTAEAAGGPTYRRFEQRQRFFLWVIEDVLRAALRRRAMLDRALDAEAEMEVRGADISARDNAALGLAAANINTVLAELRDRGLIDDGEYLRLVYRFAGEAVDAQSLLERARRAAPPRKPQVDRRRPPRQVLKPAEKLE</sequence>
<evidence type="ECO:0000256" key="1">
    <source>
        <dbReference type="SAM" id="MobiDB-lite"/>
    </source>
</evidence>
<evidence type="ECO:0000313" key="3">
    <source>
        <dbReference type="Proteomes" id="UP000050417"/>
    </source>
</evidence>
<evidence type="ECO:0000313" key="2">
    <source>
        <dbReference type="EMBL" id="KPL74100.1"/>
    </source>
</evidence>
<dbReference type="AlphaFoldDB" id="A0A0P6XFV9"/>
<name>A0A0P6XFV9_9CHLR</name>
<feature type="region of interest" description="Disordered" evidence="1">
    <location>
        <begin position="381"/>
        <end position="408"/>
    </location>
</feature>
<proteinExistence type="predicted"/>
<reference evidence="2 3" key="1">
    <citation type="submission" date="2015-07" db="EMBL/GenBank/DDBJ databases">
        <title>Genome sequence of Ornatilinea apprima DSM 23815.</title>
        <authorList>
            <person name="Hemp J."/>
            <person name="Ward L.M."/>
            <person name="Pace L.A."/>
            <person name="Fischer W.W."/>
        </authorList>
    </citation>
    <scope>NUCLEOTIDE SEQUENCE [LARGE SCALE GENOMIC DNA]</scope>
    <source>
        <strain evidence="2 3">P3M-1</strain>
    </source>
</reference>
<gene>
    <name evidence="2" type="ORF">ADN00_13930</name>
</gene>
<keyword evidence="3" id="KW-1185">Reference proteome</keyword>
<organism evidence="2 3">
    <name type="scientific">Ornatilinea apprima</name>
    <dbReference type="NCBI Taxonomy" id="1134406"/>
    <lineage>
        <taxon>Bacteria</taxon>
        <taxon>Bacillati</taxon>
        <taxon>Chloroflexota</taxon>
        <taxon>Anaerolineae</taxon>
        <taxon>Anaerolineales</taxon>
        <taxon>Anaerolineaceae</taxon>
        <taxon>Ornatilinea</taxon>
    </lineage>
</organism>
<protein>
    <recommendedName>
        <fullName evidence="4">Portal protein</fullName>
    </recommendedName>
</protein>
<dbReference type="Proteomes" id="UP000050417">
    <property type="component" value="Unassembled WGS sequence"/>
</dbReference>
<evidence type="ECO:0008006" key="4">
    <source>
        <dbReference type="Google" id="ProtNLM"/>
    </source>
</evidence>
<dbReference type="STRING" id="1134406.ADN00_13930"/>
<accession>A0A0P6XFV9</accession>
<comment type="caution">
    <text evidence="2">The sequence shown here is derived from an EMBL/GenBank/DDBJ whole genome shotgun (WGS) entry which is preliminary data.</text>
</comment>
<dbReference type="EMBL" id="LGCL01000033">
    <property type="protein sequence ID" value="KPL74100.1"/>
    <property type="molecule type" value="Genomic_DNA"/>
</dbReference>